<feature type="domain" description="PAS" evidence="8">
    <location>
        <begin position="147"/>
        <end position="217"/>
    </location>
</feature>
<evidence type="ECO:0000256" key="2">
    <source>
        <dbReference type="ARBA" id="ARBA00012438"/>
    </source>
</evidence>
<dbReference type="OrthoDB" id="9766459at2"/>
<evidence type="ECO:0000259" key="9">
    <source>
        <dbReference type="PROSITE" id="PS50113"/>
    </source>
</evidence>
<dbReference type="PRINTS" id="PR00344">
    <property type="entry name" value="BCTRLSENSOR"/>
</dbReference>
<keyword evidence="4" id="KW-0808">Transferase</keyword>
<dbReference type="InterPro" id="IPR036097">
    <property type="entry name" value="HisK_dim/P_sf"/>
</dbReference>
<dbReference type="InterPro" id="IPR052162">
    <property type="entry name" value="Sensor_kinase/Photoreceptor"/>
</dbReference>
<dbReference type="InterPro" id="IPR001610">
    <property type="entry name" value="PAC"/>
</dbReference>
<evidence type="ECO:0000256" key="3">
    <source>
        <dbReference type="ARBA" id="ARBA00022553"/>
    </source>
</evidence>
<dbReference type="PROSITE" id="PS50113">
    <property type="entry name" value="PAC"/>
    <property type="match status" value="4"/>
</dbReference>
<organism evidence="10 11">
    <name type="scientific">Adhaeribacter aerolatus</name>
    <dbReference type="NCBI Taxonomy" id="670289"/>
    <lineage>
        <taxon>Bacteria</taxon>
        <taxon>Pseudomonadati</taxon>
        <taxon>Bacteroidota</taxon>
        <taxon>Cytophagia</taxon>
        <taxon>Cytophagales</taxon>
        <taxon>Hymenobacteraceae</taxon>
        <taxon>Adhaeribacter</taxon>
    </lineage>
</organism>
<evidence type="ECO:0000256" key="5">
    <source>
        <dbReference type="ARBA" id="ARBA00022777"/>
    </source>
</evidence>
<dbReference type="Gene3D" id="1.10.287.130">
    <property type="match status" value="1"/>
</dbReference>
<feature type="domain" description="PAC" evidence="9">
    <location>
        <begin position="221"/>
        <end position="273"/>
    </location>
</feature>
<comment type="catalytic activity">
    <reaction evidence="1">
        <text>ATP + protein L-histidine = ADP + protein N-phospho-L-histidine.</text>
        <dbReference type="EC" id="2.7.13.3"/>
    </reaction>
</comment>
<dbReference type="InterPro" id="IPR036890">
    <property type="entry name" value="HATPase_C_sf"/>
</dbReference>
<keyword evidence="6" id="KW-0175">Coiled coil</keyword>
<evidence type="ECO:0000259" key="7">
    <source>
        <dbReference type="PROSITE" id="PS50109"/>
    </source>
</evidence>
<dbReference type="SUPFAM" id="SSF55785">
    <property type="entry name" value="PYP-like sensor domain (PAS domain)"/>
    <property type="match status" value="6"/>
</dbReference>
<evidence type="ECO:0000256" key="6">
    <source>
        <dbReference type="SAM" id="Coils"/>
    </source>
</evidence>
<dbReference type="AlphaFoldDB" id="A0A512AS85"/>
<dbReference type="PROSITE" id="PS50112">
    <property type="entry name" value="PAS"/>
    <property type="match status" value="1"/>
</dbReference>
<dbReference type="GO" id="GO:0000155">
    <property type="term" value="F:phosphorelay sensor kinase activity"/>
    <property type="evidence" value="ECO:0007669"/>
    <property type="project" value="InterPro"/>
</dbReference>
<dbReference type="RefSeq" id="WP_146894605.1">
    <property type="nucleotide sequence ID" value="NZ_BJYS01000001.1"/>
</dbReference>
<name>A0A512AS85_9BACT</name>
<dbReference type="FunFam" id="3.30.450.20:FF:000099">
    <property type="entry name" value="Sensory box sensor histidine kinase"/>
    <property type="match status" value="3"/>
</dbReference>
<dbReference type="InterPro" id="IPR003661">
    <property type="entry name" value="HisK_dim/P_dom"/>
</dbReference>
<feature type="domain" description="Histidine kinase" evidence="7">
    <location>
        <begin position="807"/>
        <end position="1021"/>
    </location>
</feature>
<dbReference type="EMBL" id="BJYS01000001">
    <property type="protein sequence ID" value="GEO02569.1"/>
    <property type="molecule type" value="Genomic_DNA"/>
</dbReference>
<dbReference type="PROSITE" id="PS50109">
    <property type="entry name" value="HIS_KIN"/>
    <property type="match status" value="1"/>
</dbReference>
<evidence type="ECO:0000259" key="8">
    <source>
        <dbReference type="PROSITE" id="PS50112"/>
    </source>
</evidence>
<dbReference type="CDD" id="cd00082">
    <property type="entry name" value="HisKA"/>
    <property type="match status" value="1"/>
</dbReference>
<comment type="caution">
    <text evidence="10">The sequence shown here is derived from an EMBL/GenBank/DDBJ whole genome shotgun (WGS) entry which is preliminary data.</text>
</comment>
<proteinExistence type="predicted"/>
<dbReference type="CDD" id="cd00130">
    <property type="entry name" value="PAS"/>
    <property type="match status" value="5"/>
</dbReference>
<dbReference type="CDD" id="cd00075">
    <property type="entry name" value="HATPase"/>
    <property type="match status" value="1"/>
</dbReference>
<dbReference type="SUPFAM" id="SSF47384">
    <property type="entry name" value="Homodimeric domain of signal transducing histidine kinase"/>
    <property type="match status" value="1"/>
</dbReference>
<dbReference type="PANTHER" id="PTHR43304:SF1">
    <property type="entry name" value="PAC DOMAIN-CONTAINING PROTEIN"/>
    <property type="match status" value="1"/>
</dbReference>
<dbReference type="Gene3D" id="3.30.450.20">
    <property type="entry name" value="PAS domain"/>
    <property type="match status" value="6"/>
</dbReference>
<protein>
    <recommendedName>
        <fullName evidence="2">histidine kinase</fullName>
        <ecNumber evidence="2">2.7.13.3</ecNumber>
    </recommendedName>
</protein>
<dbReference type="InterPro" id="IPR000014">
    <property type="entry name" value="PAS"/>
</dbReference>
<dbReference type="SMART" id="SM00387">
    <property type="entry name" value="HATPase_c"/>
    <property type="match status" value="1"/>
</dbReference>
<dbReference type="Proteomes" id="UP000321532">
    <property type="component" value="Unassembled WGS sequence"/>
</dbReference>
<feature type="domain" description="PAC" evidence="9">
    <location>
        <begin position="737"/>
        <end position="789"/>
    </location>
</feature>
<sequence length="1021" mass="117938">MQLPSGFAETDYDLIFQSLPGLFLVISPQHTILALSNRFEQALGLPKKDLLNQPVSAICHHSYPEEEANALHQQWEQSLDYVRIHRQPHTMAEQCYTLNNLAGEQEQSYWQGINTPVLSATGEVAYIIHEARDITQEQLSTLRARRTEERFAAITQATNDAVWDWDLRNNTVIWNESYRTLFGFTQIDTDVSSWKNFIHPEDRERIFQSINQVIQSGGKFWSDEYRFQCADGSYSDILDRGYVLHDETGTAYRMVGSMQDITLHNKTEQQLKETSDFFQFLADTVPALIWTSEPDGTTNYRNAYYLNFVGRSLSSRPGFHWSELLPPEERNAVAADWQKNLEAGEYFEKELRIRNKDGEYRWVLARANPKRDAEGKIIKWLGTATDIHSQKMARLALIDSYQRFKFLADMVPVLIWTSNPDGTTDYRNHNYYRFIGDESAERPDFDWTQPLHPDDREETYTHWLASVRTGKPFEIEHRLWHYSGEYRWLLSRANPMHDQNGQIIKWFGTSADIHEQKLHQQDLQDREIWLQRTLTDAPVLFCVLRGPELVCTFMNPQMVQLYGNNSFIGLKAREAWPELAAQGFLEVMQTVYSTGQPFIANEYPINIPTRHEAPLTTSYFNISILPLRDGNQQMEGVLYFSVEVTGQVKAKNQAEALAEKLRHETEKFKLLSEAVPHLVWTAKPNGTIDYFNHQWAAYTGIAWPVSHQTDLLNVIHPDDSAWIKNIWLEALSSGNPMEFAYRFRSAAGTYRWHLTRALPMHNQQGQITMWVGTITDIHDQKIAQENLQEANSELKKINEDLDRFVYTASHDLKLPIINMSSLFEEIISSCEFKDPEHDKLVNLFYKSLDQINTTITDLAEIAKVQKNIHAEKEKISLPELTEEICLSIQDQIQSSGARITTDFAAVPHLEFSKANLRSILYNLISNAIKYRSPERVPEVLVKTSSTTDYVVLTVQDNGLGINLDLHKEKLFQMFKRFHSHVPGTGLGLYMINRIMQNNNGYVEVDSTLNQGSTFRIYFRKG</sequence>
<evidence type="ECO:0000313" key="10">
    <source>
        <dbReference type="EMBL" id="GEO02569.1"/>
    </source>
</evidence>
<dbReference type="InterPro" id="IPR004358">
    <property type="entry name" value="Sig_transdc_His_kin-like_C"/>
</dbReference>
<dbReference type="InterPro" id="IPR013655">
    <property type="entry name" value="PAS_fold_3"/>
</dbReference>
<dbReference type="InterPro" id="IPR013656">
    <property type="entry name" value="PAS_4"/>
</dbReference>
<evidence type="ECO:0000256" key="4">
    <source>
        <dbReference type="ARBA" id="ARBA00022679"/>
    </source>
</evidence>
<dbReference type="Pfam" id="PF08448">
    <property type="entry name" value="PAS_4"/>
    <property type="match status" value="2"/>
</dbReference>
<dbReference type="PANTHER" id="PTHR43304">
    <property type="entry name" value="PHYTOCHROME-LIKE PROTEIN CPH1"/>
    <property type="match status" value="1"/>
</dbReference>
<feature type="domain" description="PAC" evidence="9">
    <location>
        <begin position="473"/>
        <end position="525"/>
    </location>
</feature>
<reference evidence="10 11" key="1">
    <citation type="submission" date="2019-07" db="EMBL/GenBank/DDBJ databases">
        <title>Whole genome shotgun sequence of Adhaeribacter aerolatus NBRC 106133.</title>
        <authorList>
            <person name="Hosoyama A."/>
            <person name="Uohara A."/>
            <person name="Ohji S."/>
            <person name="Ichikawa N."/>
        </authorList>
    </citation>
    <scope>NUCLEOTIDE SEQUENCE [LARGE SCALE GENOMIC DNA]</scope>
    <source>
        <strain evidence="10 11">NBRC 106133</strain>
    </source>
</reference>
<dbReference type="EC" id="2.7.13.3" evidence="2"/>
<keyword evidence="11" id="KW-1185">Reference proteome</keyword>
<feature type="coiled-coil region" evidence="6">
    <location>
        <begin position="780"/>
        <end position="807"/>
    </location>
</feature>
<evidence type="ECO:0000256" key="1">
    <source>
        <dbReference type="ARBA" id="ARBA00000085"/>
    </source>
</evidence>
<keyword evidence="5" id="KW-0418">Kinase</keyword>
<dbReference type="SMART" id="SM00091">
    <property type="entry name" value="PAS"/>
    <property type="match status" value="6"/>
</dbReference>
<keyword evidence="3" id="KW-0597">Phosphoprotein</keyword>
<feature type="domain" description="PAC" evidence="9">
    <location>
        <begin position="347"/>
        <end position="399"/>
    </location>
</feature>
<dbReference type="InterPro" id="IPR035965">
    <property type="entry name" value="PAS-like_dom_sf"/>
</dbReference>
<dbReference type="Pfam" id="PF08447">
    <property type="entry name" value="PAS_3"/>
    <property type="match status" value="4"/>
</dbReference>
<dbReference type="SUPFAM" id="SSF55874">
    <property type="entry name" value="ATPase domain of HSP90 chaperone/DNA topoisomerase II/histidine kinase"/>
    <property type="match status" value="1"/>
</dbReference>
<dbReference type="SMART" id="SM00086">
    <property type="entry name" value="PAC"/>
    <property type="match status" value="5"/>
</dbReference>
<dbReference type="InterPro" id="IPR003594">
    <property type="entry name" value="HATPase_dom"/>
</dbReference>
<evidence type="ECO:0000313" key="11">
    <source>
        <dbReference type="Proteomes" id="UP000321532"/>
    </source>
</evidence>
<dbReference type="Pfam" id="PF02518">
    <property type="entry name" value="HATPase_c"/>
    <property type="match status" value="1"/>
</dbReference>
<gene>
    <name evidence="10" type="ORF">AAE02nite_02330</name>
</gene>
<dbReference type="InterPro" id="IPR000700">
    <property type="entry name" value="PAS-assoc_C"/>
</dbReference>
<dbReference type="InterPro" id="IPR005467">
    <property type="entry name" value="His_kinase_dom"/>
</dbReference>
<accession>A0A512AS85</accession>
<dbReference type="NCBIfam" id="TIGR00229">
    <property type="entry name" value="sensory_box"/>
    <property type="match status" value="4"/>
</dbReference>
<dbReference type="Gene3D" id="3.30.565.10">
    <property type="entry name" value="Histidine kinase-like ATPase, C-terminal domain"/>
    <property type="match status" value="1"/>
</dbReference>